<dbReference type="PANTHER" id="PTHR30614">
    <property type="entry name" value="MEMBRANE COMPONENT OF AMINO ACID ABC TRANSPORTER"/>
    <property type="match status" value="1"/>
</dbReference>
<evidence type="ECO:0000259" key="10">
    <source>
        <dbReference type="PROSITE" id="PS50928"/>
    </source>
</evidence>
<feature type="domain" description="ABC transmembrane type-1" evidence="10">
    <location>
        <begin position="34"/>
        <end position="222"/>
    </location>
</feature>
<dbReference type="AlphaFoldDB" id="A0A3M6I5T7"/>
<gene>
    <name evidence="11" type="ORF">ALP03_100141</name>
</gene>
<comment type="similarity">
    <text evidence="2">Belongs to the binding-protein-dependent transport system permease family. HisMQ subfamily.</text>
</comment>
<evidence type="ECO:0000313" key="12">
    <source>
        <dbReference type="Proteomes" id="UP000271531"/>
    </source>
</evidence>
<dbReference type="Proteomes" id="UP000271531">
    <property type="component" value="Unassembled WGS sequence"/>
</dbReference>
<dbReference type="InterPro" id="IPR014342">
    <property type="entry name" value="Ectoine_EhuC"/>
</dbReference>
<accession>A0A3M6I5T7</accession>
<evidence type="ECO:0000256" key="4">
    <source>
        <dbReference type="ARBA" id="ARBA00022475"/>
    </source>
</evidence>
<dbReference type="GO" id="GO:0022857">
    <property type="term" value="F:transmembrane transporter activity"/>
    <property type="evidence" value="ECO:0007669"/>
    <property type="project" value="InterPro"/>
</dbReference>
<evidence type="ECO:0000256" key="7">
    <source>
        <dbReference type="ARBA" id="ARBA00022989"/>
    </source>
</evidence>
<dbReference type="InterPro" id="IPR000515">
    <property type="entry name" value="MetI-like"/>
</dbReference>
<keyword evidence="8 9" id="KW-0472">Membrane</keyword>
<dbReference type="Pfam" id="PF00528">
    <property type="entry name" value="BPD_transp_1"/>
    <property type="match status" value="1"/>
</dbReference>
<dbReference type="PROSITE" id="PS50928">
    <property type="entry name" value="ABC_TM1"/>
    <property type="match status" value="1"/>
</dbReference>
<sequence>MQSTALTHTSTAMPVDAAILETAGFIARQLAHGAWITLQITLLAELLVLVLSFVIALMRLSPFRALRWFATVYVEVLRGISALVLLFYLFFILPLFGIRLSPMTTGVLGLGLTFSAYGAEIIRSALINVSQGQRDAVRALDFGPISAFRRIILPQALPFMIPPMGNQLVELLKTTSLVSLITLTDLTFTGSQLITTLGQQTLIWSIVLVCYFVMAWPLSWLVRRYEQHATAWRTTRG</sequence>
<evidence type="ECO:0000256" key="6">
    <source>
        <dbReference type="ARBA" id="ARBA00022970"/>
    </source>
</evidence>
<evidence type="ECO:0000256" key="8">
    <source>
        <dbReference type="ARBA" id="ARBA00023136"/>
    </source>
</evidence>
<dbReference type="NCBIfam" id="TIGR01726">
    <property type="entry name" value="HEQRo_perm_3TM"/>
    <property type="match status" value="1"/>
</dbReference>
<comment type="caution">
    <text evidence="11">The sequence shown here is derived from an EMBL/GenBank/DDBJ whole genome shotgun (WGS) entry which is preliminary data.</text>
</comment>
<dbReference type="SUPFAM" id="SSF161098">
    <property type="entry name" value="MetI-like"/>
    <property type="match status" value="1"/>
</dbReference>
<comment type="subcellular location">
    <subcellularLocation>
        <location evidence="1">Cell inner membrane</location>
        <topology evidence="1">Multi-pass membrane protein</topology>
    </subcellularLocation>
    <subcellularLocation>
        <location evidence="9">Cell membrane</location>
        <topology evidence="9">Multi-pass membrane protein</topology>
    </subcellularLocation>
</comment>
<proteinExistence type="inferred from homology"/>
<dbReference type="GO" id="GO:0043190">
    <property type="term" value="C:ATP-binding cassette (ABC) transporter complex"/>
    <property type="evidence" value="ECO:0007669"/>
    <property type="project" value="InterPro"/>
</dbReference>
<evidence type="ECO:0000256" key="1">
    <source>
        <dbReference type="ARBA" id="ARBA00004429"/>
    </source>
</evidence>
<keyword evidence="6" id="KW-0029">Amino-acid transport</keyword>
<feature type="transmembrane region" description="Helical" evidence="9">
    <location>
        <begin position="79"/>
        <end position="98"/>
    </location>
</feature>
<protein>
    <submittedName>
        <fullName evidence="11">Ectoine/hydroxyectoine ABC-type transport system</fullName>
    </submittedName>
</protein>
<evidence type="ECO:0000313" key="11">
    <source>
        <dbReference type="EMBL" id="RMW12469.1"/>
    </source>
</evidence>
<keyword evidence="7 9" id="KW-1133">Transmembrane helix</keyword>
<dbReference type="EMBL" id="RBVA01000051">
    <property type="protein sequence ID" value="RMW12469.1"/>
    <property type="molecule type" value="Genomic_DNA"/>
</dbReference>
<organism evidence="11 12">
    <name type="scientific">Pseudomonas amygdali pv. tabaci</name>
    <name type="common">Pseudomonas syringae pv. tabaci</name>
    <dbReference type="NCBI Taxonomy" id="322"/>
    <lineage>
        <taxon>Bacteria</taxon>
        <taxon>Pseudomonadati</taxon>
        <taxon>Pseudomonadota</taxon>
        <taxon>Gammaproteobacteria</taxon>
        <taxon>Pseudomonadales</taxon>
        <taxon>Pseudomonadaceae</taxon>
        <taxon>Pseudomonas</taxon>
        <taxon>Pseudomonas amygdali</taxon>
    </lineage>
</organism>
<dbReference type="InterPro" id="IPR035906">
    <property type="entry name" value="MetI-like_sf"/>
</dbReference>
<dbReference type="InterPro" id="IPR010065">
    <property type="entry name" value="AA_ABC_transptr_permease_3TM"/>
</dbReference>
<evidence type="ECO:0000256" key="3">
    <source>
        <dbReference type="ARBA" id="ARBA00022448"/>
    </source>
</evidence>
<dbReference type="GO" id="GO:0006865">
    <property type="term" value="P:amino acid transport"/>
    <property type="evidence" value="ECO:0007669"/>
    <property type="project" value="UniProtKB-KW"/>
</dbReference>
<evidence type="ECO:0000256" key="2">
    <source>
        <dbReference type="ARBA" id="ARBA00010072"/>
    </source>
</evidence>
<keyword evidence="4" id="KW-1003">Cell membrane</keyword>
<name>A0A3M6I5T7_PSEAJ</name>
<dbReference type="Gene3D" id="1.10.3720.10">
    <property type="entry name" value="MetI-like"/>
    <property type="match status" value="1"/>
</dbReference>
<evidence type="ECO:0000256" key="9">
    <source>
        <dbReference type="RuleBase" id="RU363032"/>
    </source>
</evidence>
<evidence type="ECO:0000256" key="5">
    <source>
        <dbReference type="ARBA" id="ARBA00022692"/>
    </source>
</evidence>
<keyword evidence="3 9" id="KW-0813">Transport</keyword>
<dbReference type="InterPro" id="IPR043429">
    <property type="entry name" value="ArtM/GltK/GlnP/TcyL/YhdX-like"/>
</dbReference>
<dbReference type="CDD" id="cd06261">
    <property type="entry name" value="TM_PBP2"/>
    <property type="match status" value="1"/>
</dbReference>
<reference evidence="11 12" key="1">
    <citation type="submission" date="2018-08" db="EMBL/GenBank/DDBJ databases">
        <title>Recombination of ecologically and evolutionarily significant loci maintains genetic cohesion in the Pseudomonas syringae species complex.</title>
        <authorList>
            <person name="Dillon M."/>
            <person name="Thakur S."/>
            <person name="Almeida R.N.D."/>
            <person name="Weir B.S."/>
            <person name="Guttman D.S."/>
        </authorList>
    </citation>
    <scope>NUCLEOTIDE SEQUENCE [LARGE SCALE GENOMIC DNA]</scope>
    <source>
        <strain evidence="11 12">ICMP 4525</strain>
    </source>
</reference>
<feature type="transmembrane region" description="Helical" evidence="9">
    <location>
        <begin position="202"/>
        <end position="222"/>
    </location>
</feature>
<feature type="transmembrane region" description="Helical" evidence="9">
    <location>
        <begin position="33"/>
        <end position="58"/>
    </location>
</feature>
<keyword evidence="5 9" id="KW-0812">Transmembrane</keyword>
<dbReference type="NCBIfam" id="TIGR03004">
    <property type="entry name" value="ectoine_ehuC"/>
    <property type="match status" value="1"/>
</dbReference>
<dbReference type="PANTHER" id="PTHR30614:SF0">
    <property type="entry name" value="L-CYSTINE TRANSPORT SYSTEM PERMEASE PROTEIN TCYL"/>
    <property type="match status" value="1"/>
</dbReference>